<dbReference type="Gene3D" id="3.30.360.10">
    <property type="entry name" value="Dihydrodipicolinate Reductase, domain 2"/>
    <property type="match status" value="1"/>
</dbReference>
<dbReference type="PIRSF" id="PIRSF000149">
    <property type="entry name" value="GAP_DH"/>
    <property type="match status" value="1"/>
</dbReference>
<dbReference type="Pfam" id="PF02800">
    <property type="entry name" value="Gp_dh_C"/>
    <property type="match status" value="1"/>
</dbReference>
<feature type="binding site" evidence="6">
    <location>
        <position position="120"/>
    </location>
    <ligand>
        <name>NAD(+)</name>
        <dbReference type="ChEBI" id="CHEBI:57540"/>
    </ligand>
</feature>
<sequence length="334" mass="35997">MAIRVGINGFGRIGRNVLRASFQDPSLEFVAINDLTDAKTLAYLLEYDSVHGRLNASVSHKEDAILVNGKPLAVLAKKDPKDLPWKDLGVEIVIESTGRFTDREGAGRHLAAGAKRVVISAPAKDPDVTIVMGVNDGAYDPTKHTIVSNASCTTNCLAPVAKVLLDSFGIKHGVMTTIHSYTNDQQLLDLPHKDLRRARAAAMSMIPTSTGAAKALHLVLPQLKGKMDGMAIRVPTPNVSLVDLSVETEKDCDAASINAAFKKAAEGPLKHILQYSDAPIVSIDQKGDPHSATLDAPLTTVLEGRMVKVIAWYDNEWGYSCRVRDLIKMMAAKG</sequence>
<dbReference type="EC" id="1.2.1.-" evidence="9"/>
<feature type="binding site" evidence="5">
    <location>
        <position position="233"/>
    </location>
    <ligand>
        <name>D-glyceraldehyde 3-phosphate</name>
        <dbReference type="ChEBI" id="CHEBI:59776"/>
    </ligand>
</feature>
<dbReference type="EMBL" id="OX365700">
    <property type="protein sequence ID" value="CAI4030950.1"/>
    <property type="molecule type" value="Genomic_DNA"/>
</dbReference>
<evidence type="ECO:0000313" key="11">
    <source>
        <dbReference type="EMBL" id="CAI4030950.1"/>
    </source>
</evidence>
<feature type="site" description="Activates thiol group during catalysis" evidence="7">
    <location>
        <position position="179"/>
    </location>
</feature>
<dbReference type="InterPro" id="IPR020829">
    <property type="entry name" value="GlycerAld_3-P_DH_cat"/>
</dbReference>
<dbReference type="SUPFAM" id="SSF51735">
    <property type="entry name" value="NAD(P)-binding Rossmann-fold domains"/>
    <property type="match status" value="1"/>
</dbReference>
<feature type="binding site" evidence="5">
    <location>
        <begin position="210"/>
        <end position="211"/>
    </location>
    <ligand>
        <name>D-glyceraldehyde 3-phosphate</name>
        <dbReference type="ChEBI" id="CHEBI:59776"/>
    </ligand>
</feature>
<evidence type="ECO:0000256" key="3">
    <source>
        <dbReference type="ARBA" id="ARBA00023002"/>
    </source>
</evidence>
<dbReference type="GO" id="GO:0050661">
    <property type="term" value="F:NADP binding"/>
    <property type="evidence" value="ECO:0007669"/>
    <property type="project" value="InterPro"/>
</dbReference>
<evidence type="ECO:0000256" key="5">
    <source>
        <dbReference type="PIRSR" id="PIRSR000149-2"/>
    </source>
</evidence>
<dbReference type="InterPro" id="IPR020831">
    <property type="entry name" value="GlycerAld/Erythrose_P_DH"/>
</dbReference>
<dbReference type="Proteomes" id="UP001179121">
    <property type="component" value="Chromosome"/>
</dbReference>
<dbReference type="GO" id="GO:0006006">
    <property type="term" value="P:glucose metabolic process"/>
    <property type="evidence" value="ECO:0007669"/>
    <property type="project" value="InterPro"/>
</dbReference>
<dbReference type="InterPro" id="IPR020828">
    <property type="entry name" value="GlycerAld_3-P_DH_NAD(P)-bd"/>
</dbReference>
<evidence type="ECO:0000259" key="10">
    <source>
        <dbReference type="SMART" id="SM00846"/>
    </source>
</evidence>
<feature type="binding site" evidence="5">
    <location>
        <position position="182"/>
    </location>
    <ligand>
        <name>D-glyceraldehyde 3-phosphate</name>
        <dbReference type="ChEBI" id="CHEBI:59776"/>
    </ligand>
</feature>
<dbReference type="PROSITE" id="PS00071">
    <property type="entry name" value="GAPDH"/>
    <property type="match status" value="1"/>
</dbReference>
<dbReference type="Pfam" id="PF00044">
    <property type="entry name" value="Gp_dh_N"/>
    <property type="match status" value="1"/>
</dbReference>
<gene>
    <name evidence="11" type="ORF">DNFV4_01382</name>
</gene>
<evidence type="ECO:0000256" key="9">
    <source>
        <dbReference type="RuleBase" id="RU361160"/>
    </source>
</evidence>
<feature type="binding site" evidence="6">
    <location>
        <position position="34"/>
    </location>
    <ligand>
        <name>NAD(+)</name>
        <dbReference type="ChEBI" id="CHEBI:57540"/>
    </ligand>
</feature>
<dbReference type="Gene3D" id="3.40.50.720">
    <property type="entry name" value="NAD(P)-binding Rossmann-like Domain"/>
    <property type="match status" value="1"/>
</dbReference>
<dbReference type="RefSeq" id="WP_289267917.1">
    <property type="nucleotide sequence ID" value="NZ_OX365700.1"/>
</dbReference>
<dbReference type="CDD" id="cd05214">
    <property type="entry name" value="GAPDH_I_N"/>
    <property type="match status" value="1"/>
</dbReference>
<evidence type="ECO:0000256" key="2">
    <source>
        <dbReference type="ARBA" id="ARBA00011881"/>
    </source>
</evidence>
<comment type="subunit">
    <text evidence="2">Homotetramer.</text>
</comment>
<keyword evidence="3 9" id="KW-0560">Oxidoreductase</keyword>
<evidence type="ECO:0000256" key="6">
    <source>
        <dbReference type="PIRSR" id="PIRSR000149-3"/>
    </source>
</evidence>
<dbReference type="FunFam" id="3.40.50.720:FF:000001">
    <property type="entry name" value="Glyceraldehyde-3-phosphate dehydrogenase"/>
    <property type="match status" value="1"/>
</dbReference>
<evidence type="ECO:0000313" key="12">
    <source>
        <dbReference type="Proteomes" id="UP001179121"/>
    </source>
</evidence>
<feature type="active site" description="Nucleophile" evidence="4">
    <location>
        <position position="152"/>
    </location>
</feature>
<dbReference type="KEGG" id="nti:DNFV4_01382"/>
<dbReference type="AlphaFoldDB" id="A0AA86T3A7"/>
<organism evidence="11 12">
    <name type="scientific">Nitrospira tepida</name>
    <dbReference type="NCBI Taxonomy" id="2973512"/>
    <lineage>
        <taxon>Bacteria</taxon>
        <taxon>Pseudomonadati</taxon>
        <taxon>Nitrospirota</taxon>
        <taxon>Nitrospiria</taxon>
        <taxon>Nitrospirales</taxon>
        <taxon>Nitrospiraceae</taxon>
        <taxon>Nitrospira</taxon>
    </lineage>
</organism>
<keyword evidence="6" id="KW-0520">NAD</keyword>
<dbReference type="InterPro" id="IPR036291">
    <property type="entry name" value="NAD(P)-bd_dom_sf"/>
</dbReference>
<dbReference type="InterPro" id="IPR020830">
    <property type="entry name" value="GlycerAld_3-P_DH_AS"/>
</dbReference>
<protein>
    <recommendedName>
        <fullName evidence="9">Glyceraldehyde-3-phosphate dehydrogenase</fullName>
        <ecNumber evidence="9">1.2.1.-</ecNumber>
    </recommendedName>
</protein>
<proteinExistence type="inferred from homology"/>
<feature type="binding site" evidence="6">
    <location>
        <position position="315"/>
    </location>
    <ligand>
        <name>NAD(+)</name>
        <dbReference type="ChEBI" id="CHEBI:57540"/>
    </ligand>
</feature>
<dbReference type="GO" id="GO:0016620">
    <property type="term" value="F:oxidoreductase activity, acting on the aldehyde or oxo group of donors, NAD or NADP as acceptor"/>
    <property type="evidence" value="ECO:0007669"/>
    <property type="project" value="InterPro"/>
</dbReference>
<dbReference type="CDD" id="cd18126">
    <property type="entry name" value="GAPDH_I_C"/>
    <property type="match status" value="1"/>
</dbReference>
<evidence type="ECO:0000256" key="4">
    <source>
        <dbReference type="PIRSR" id="PIRSR000149-1"/>
    </source>
</evidence>
<keyword evidence="12" id="KW-1185">Reference proteome</keyword>
<evidence type="ECO:0000256" key="7">
    <source>
        <dbReference type="PIRSR" id="PIRSR000149-4"/>
    </source>
</evidence>
<dbReference type="SMART" id="SM00846">
    <property type="entry name" value="Gp_dh_N"/>
    <property type="match status" value="1"/>
</dbReference>
<feature type="binding site" evidence="5">
    <location>
        <begin position="151"/>
        <end position="153"/>
    </location>
    <ligand>
        <name>D-glyceraldehyde 3-phosphate</name>
        <dbReference type="ChEBI" id="CHEBI:59776"/>
    </ligand>
</feature>
<evidence type="ECO:0000256" key="8">
    <source>
        <dbReference type="RuleBase" id="RU000397"/>
    </source>
</evidence>
<feature type="binding site" evidence="6">
    <location>
        <begin position="12"/>
        <end position="13"/>
    </location>
    <ligand>
        <name>NAD(+)</name>
        <dbReference type="ChEBI" id="CHEBI:57540"/>
    </ligand>
</feature>
<evidence type="ECO:0000256" key="1">
    <source>
        <dbReference type="ARBA" id="ARBA00007406"/>
    </source>
</evidence>
<accession>A0AA86T3A7</accession>
<dbReference type="InterPro" id="IPR006424">
    <property type="entry name" value="Glyceraldehyde-3-P_DH_1"/>
</dbReference>
<name>A0AA86T3A7_9BACT</name>
<dbReference type="FunFam" id="3.30.360.10:FF:000002">
    <property type="entry name" value="Glyceraldehyde-3-phosphate dehydrogenase"/>
    <property type="match status" value="1"/>
</dbReference>
<comment type="similarity">
    <text evidence="1 8">Belongs to the glyceraldehyde-3-phosphate dehydrogenase family.</text>
</comment>
<reference evidence="11" key="1">
    <citation type="submission" date="2022-10" db="EMBL/GenBank/DDBJ databases">
        <authorList>
            <person name="Koch H."/>
        </authorList>
    </citation>
    <scope>NUCLEOTIDE SEQUENCE</scope>
    <source>
        <strain evidence="11">DNF</strain>
    </source>
</reference>
<dbReference type="SUPFAM" id="SSF55347">
    <property type="entry name" value="Glyceraldehyde-3-phosphate dehydrogenase-like, C-terminal domain"/>
    <property type="match status" value="1"/>
</dbReference>
<dbReference type="PANTHER" id="PTHR43148">
    <property type="entry name" value="GLYCERALDEHYDE-3-PHOSPHATE DEHYDROGENASE 2"/>
    <property type="match status" value="1"/>
</dbReference>
<keyword evidence="6" id="KW-0547">Nucleotide-binding</keyword>
<dbReference type="PRINTS" id="PR00078">
    <property type="entry name" value="G3PDHDRGNASE"/>
</dbReference>
<dbReference type="NCBIfam" id="TIGR01534">
    <property type="entry name" value="GAPDH-I"/>
    <property type="match status" value="1"/>
</dbReference>
<feature type="domain" description="Glyceraldehyde 3-phosphate dehydrogenase NAD(P) binding" evidence="10">
    <location>
        <begin position="3"/>
        <end position="152"/>
    </location>
</feature>
<dbReference type="GO" id="GO:0051287">
    <property type="term" value="F:NAD binding"/>
    <property type="evidence" value="ECO:0007669"/>
    <property type="project" value="InterPro"/>
</dbReference>